<dbReference type="SUPFAM" id="SSF51261">
    <property type="entry name" value="Duplicated hybrid motif"/>
    <property type="match status" value="1"/>
</dbReference>
<dbReference type="AlphaFoldDB" id="A0A5M8QYI8"/>
<dbReference type="CDD" id="cd12797">
    <property type="entry name" value="M23_peptidase"/>
    <property type="match status" value="1"/>
</dbReference>
<dbReference type="InterPro" id="IPR050570">
    <property type="entry name" value="Cell_wall_metabolism_enzyme"/>
</dbReference>
<evidence type="ECO:0000313" key="2">
    <source>
        <dbReference type="EMBL" id="KAA6440110.1"/>
    </source>
</evidence>
<dbReference type="Pfam" id="PF01551">
    <property type="entry name" value="Peptidase_M23"/>
    <property type="match status" value="1"/>
</dbReference>
<dbReference type="GO" id="GO:0004222">
    <property type="term" value="F:metalloendopeptidase activity"/>
    <property type="evidence" value="ECO:0007669"/>
    <property type="project" value="TreeGrafter"/>
</dbReference>
<protein>
    <submittedName>
        <fullName evidence="2">Peptidoglycan DD-metalloendopeptidase family protein</fullName>
    </submittedName>
</protein>
<comment type="caution">
    <text evidence="2">The sequence shown here is derived from an EMBL/GenBank/DDBJ whole genome shotgun (WGS) entry which is preliminary data.</text>
</comment>
<keyword evidence="3" id="KW-1185">Reference proteome</keyword>
<gene>
    <name evidence="2" type="ORF">FEM33_05750</name>
</gene>
<dbReference type="PANTHER" id="PTHR21666:SF270">
    <property type="entry name" value="MUREIN HYDROLASE ACTIVATOR ENVC"/>
    <property type="match status" value="1"/>
</dbReference>
<dbReference type="Proteomes" id="UP000323994">
    <property type="component" value="Unassembled WGS sequence"/>
</dbReference>
<dbReference type="InterPro" id="IPR011055">
    <property type="entry name" value="Dup_hybrid_motif"/>
</dbReference>
<dbReference type="InterPro" id="IPR016047">
    <property type="entry name" value="M23ase_b-sheet_dom"/>
</dbReference>
<accession>A0A5M8QYI8</accession>
<reference evidence="2 3" key="1">
    <citation type="submission" date="2019-05" db="EMBL/GenBank/DDBJ databases">
        <authorList>
            <person name="Qu J.-H."/>
        </authorList>
    </citation>
    <scope>NUCLEOTIDE SEQUENCE [LARGE SCALE GENOMIC DNA]</scope>
    <source>
        <strain evidence="2 3">NS28</strain>
    </source>
</reference>
<sequence>MLKLTDLLQKHPEFDAVIRSQKPYRKLDFSKNNEELLRLDLSETAVFSEYVSNRLLSCNEFTGIGGYAENRVIYRNMRHFTSEQNPRSIHLGTDIWTDAEEPVYAPLNAKVHSFAFNNQYGDYGPTIILCHELQEITFYTLYGHLSLQSLDGLYEGKSIASGERFASVGTYPENGDWPPHLHFQIIEDMKNYSGDFPGVSSLPDQPYYLSICPDPNLILRIPENK</sequence>
<evidence type="ECO:0000259" key="1">
    <source>
        <dbReference type="Pfam" id="PF01551"/>
    </source>
</evidence>
<dbReference type="PANTHER" id="PTHR21666">
    <property type="entry name" value="PEPTIDASE-RELATED"/>
    <property type="match status" value="1"/>
</dbReference>
<proteinExistence type="predicted"/>
<organism evidence="2 3">
    <name type="scientific">Dyadobacter flavalbus</name>
    <dbReference type="NCBI Taxonomy" id="2579942"/>
    <lineage>
        <taxon>Bacteria</taxon>
        <taxon>Pseudomonadati</taxon>
        <taxon>Bacteroidota</taxon>
        <taxon>Cytophagia</taxon>
        <taxon>Cytophagales</taxon>
        <taxon>Spirosomataceae</taxon>
        <taxon>Dyadobacter</taxon>
    </lineage>
</organism>
<name>A0A5M8QYI8_9BACT</name>
<evidence type="ECO:0000313" key="3">
    <source>
        <dbReference type="Proteomes" id="UP000323994"/>
    </source>
</evidence>
<dbReference type="EMBL" id="VBSN01000027">
    <property type="protein sequence ID" value="KAA6440110.1"/>
    <property type="molecule type" value="Genomic_DNA"/>
</dbReference>
<feature type="domain" description="M23ase beta-sheet core" evidence="1">
    <location>
        <begin position="89"/>
        <end position="189"/>
    </location>
</feature>
<dbReference type="Gene3D" id="2.70.70.10">
    <property type="entry name" value="Glucose Permease (Domain IIA)"/>
    <property type="match status" value="1"/>
</dbReference>
<dbReference type="OrthoDB" id="9801052at2"/>
<dbReference type="RefSeq" id="WP_139011139.1">
    <property type="nucleotide sequence ID" value="NZ_VBSN01000027.1"/>
</dbReference>